<evidence type="ECO:0000313" key="4">
    <source>
        <dbReference type="Proteomes" id="UP000092659"/>
    </source>
</evidence>
<reference evidence="2 4" key="1">
    <citation type="submission" date="2016-06" db="EMBL/GenBank/DDBJ databases">
        <title>Complete genome sequence of Streptomyces griseochromogenes ATCC 14511, the Blasticidin S producer.</title>
        <authorList>
            <person name="Wu L."/>
        </authorList>
    </citation>
    <scope>NUCLEOTIDE SEQUENCE [LARGE SCALE GENOMIC DNA]</scope>
    <source>
        <strain evidence="2 4">ATCC 14511</strain>
    </source>
</reference>
<keyword evidence="1" id="KW-1133">Transmembrane helix</keyword>
<proteinExistence type="predicted"/>
<dbReference type="AlphaFoldDB" id="A0A1B1B3D1"/>
<gene>
    <name evidence="2" type="ORF">AVL59_30785</name>
    <name evidence="3" type="ORF">J2Z21_008611</name>
</gene>
<evidence type="ECO:0008006" key="6">
    <source>
        <dbReference type="Google" id="ProtNLM"/>
    </source>
</evidence>
<dbReference type="Proteomes" id="UP000092659">
    <property type="component" value="Chromosome"/>
</dbReference>
<feature type="transmembrane region" description="Helical" evidence="1">
    <location>
        <begin position="61"/>
        <end position="78"/>
    </location>
</feature>
<keyword evidence="1" id="KW-0812">Transmembrane</keyword>
<keyword evidence="5" id="KW-1185">Reference proteome</keyword>
<accession>A0A1B1B3D1</accession>
<dbReference type="KEGG" id="sgs:AVL59_30785"/>
<sequence>MPLEPDAEQAARALEEVQRRRDQAIDAQRQPRWFSMAWGFYLFLVLSSPDLLPLLHLERWWMWWDGILGILTVVFLAGQFTRQGRGLLGLPPELLPQGIIPTGSTERRSPWTGLLVVVSVVGAVSVGSVAILSYVPGWHLLLGIAVGLAAMFPSKGRFERLKQLSQDGGRR</sequence>
<dbReference type="EMBL" id="JAGGLP010000031">
    <property type="protein sequence ID" value="MBP2055595.1"/>
    <property type="molecule type" value="Genomic_DNA"/>
</dbReference>
<organism evidence="2 4">
    <name type="scientific">Streptomyces griseochromogenes</name>
    <dbReference type="NCBI Taxonomy" id="68214"/>
    <lineage>
        <taxon>Bacteria</taxon>
        <taxon>Bacillati</taxon>
        <taxon>Actinomycetota</taxon>
        <taxon>Actinomycetes</taxon>
        <taxon>Kitasatosporales</taxon>
        <taxon>Streptomycetaceae</taxon>
        <taxon>Streptomyces</taxon>
    </lineage>
</organism>
<keyword evidence="1" id="KW-0472">Membrane</keyword>
<evidence type="ECO:0000256" key="1">
    <source>
        <dbReference type="SAM" id="Phobius"/>
    </source>
</evidence>
<dbReference type="OrthoDB" id="9987980at2"/>
<name>A0A1B1B3D1_9ACTN</name>
<evidence type="ECO:0000313" key="3">
    <source>
        <dbReference type="EMBL" id="MBP2055595.1"/>
    </source>
</evidence>
<evidence type="ECO:0000313" key="5">
    <source>
        <dbReference type="Proteomes" id="UP001519309"/>
    </source>
</evidence>
<feature type="transmembrane region" description="Helical" evidence="1">
    <location>
        <begin position="33"/>
        <end position="55"/>
    </location>
</feature>
<protein>
    <recommendedName>
        <fullName evidence="6">Transmembrane protein</fullName>
    </recommendedName>
</protein>
<dbReference type="EMBL" id="CP016279">
    <property type="protein sequence ID" value="ANP53335.1"/>
    <property type="molecule type" value="Genomic_DNA"/>
</dbReference>
<feature type="transmembrane region" description="Helical" evidence="1">
    <location>
        <begin position="137"/>
        <end position="154"/>
    </location>
</feature>
<dbReference type="RefSeq" id="WP_067310965.1">
    <property type="nucleotide sequence ID" value="NZ_CP016279.1"/>
</dbReference>
<feature type="transmembrane region" description="Helical" evidence="1">
    <location>
        <begin position="111"/>
        <end position="131"/>
    </location>
</feature>
<evidence type="ECO:0000313" key="2">
    <source>
        <dbReference type="EMBL" id="ANP53335.1"/>
    </source>
</evidence>
<dbReference type="Proteomes" id="UP001519309">
    <property type="component" value="Unassembled WGS sequence"/>
</dbReference>
<reference evidence="3 5" key="2">
    <citation type="submission" date="2021-03" db="EMBL/GenBank/DDBJ databases">
        <title>Genomic Encyclopedia of Type Strains, Phase IV (KMG-IV): sequencing the most valuable type-strain genomes for metagenomic binning, comparative biology and taxonomic classification.</title>
        <authorList>
            <person name="Goeker M."/>
        </authorList>
    </citation>
    <scope>NUCLEOTIDE SEQUENCE [LARGE SCALE GENOMIC DNA]</scope>
    <source>
        <strain evidence="3 5">DSM 40499</strain>
    </source>
</reference>